<organism evidence="4 5">
    <name type="scientific">Anopheles atroparvus</name>
    <name type="common">European mosquito</name>
    <dbReference type="NCBI Taxonomy" id="41427"/>
    <lineage>
        <taxon>Eukaryota</taxon>
        <taxon>Metazoa</taxon>
        <taxon>Ecdysozoa</taxon>
        <taxon>Arthropoda</taxon>
        <taxon>Hexapoda</taxon>
        <taxon>Insecta</taxon>
        <taxon>Pterygota</taxon>
        <taxon>Neoptera</taxon>
        <taxon>Endopterygota</taxon>
        <taxon>Diptera</taxon>
        <taxon>Nematocera</taxon>
        <taxon>Culicoidea</taxon>
        <taxon>Culicidae</taxon>
        <taxon>Anophelinae</taxon>
        <taxon>Anopheles</taxon>
    </lineage>
</organism>
<feature type="coiled-coil region" evidence="1">
    <location>
        <begin position="76"/>
        <end position="103"/>
    </location>
</feature>
<name>A0AAG5DN18_ANOAO</name>
<dbReference type="CDD" id="cd00083">
    <property type="entry name" value="bHLH_SF"/>
    <property type="match status" value="1"/>
</dbReference>
<dbReference type="InterPro" id="IPR036638">
    <property type="entry name" value="HLH_DNA-bd_sf"/>
</dbReference>
<dbReference type="SUPFAM" id="SSF47459">
    <property type="entry name" value="HLH, helix-loop-helix DNA-binding domain"/>
    <property type="match status" value="1"/>
</dbReference>
<dbReference type="InterPro" id="IPR011598">
    <property type="entry name" value="bHLH_dom"/>
</dbReference>
<feature type="region of interest" description="Disordered" evidence="2">
    <location>
        <begin position="1339"/>
        <end position="1509"/>
    </location>
</feature>
<sequence length="1574" mass="166515">MTKKKPSPQNRIWEKERRERLNKTFEDLHRLLPDHEPSSALTKVEILQQTIEFIGKLQKKIKDLMQECNDPLKDQLHEQEQRLKRLLGRNEELVDLLRKAKIAVPPCKYTIPEEDRQQRGEEKENGNREKKSEAKRRRPSAAAKKQSVINQKHPVSHSGSTVGSDALALSGVNSVSMTTNAPAIVVSNSGAGGVQSAPSSLALKHINGLSIGPGNGVNVTPALLSTPIMTTSVLISNNGNLMQMPLVAPPSSLLIVGSEDVRAKLNLKHRPHGGGKGKSKRGKFVIKSIDVIPGRIVDGKIPIQPLRRNTNELSLKGSKMSKLKRKKSVDKGKQSRKVTVDATRGEKASDENGPTENKRAKRTEDPSASAVEVQSKDNQLPQSTRKETEVAIGTDQSASSLLPAPDKTMRKEYEKENQPNPSDDPQGGHLDQIHLNHPDLSEDIFANLQVPGDSNAHGSHDDDGSLSPTAAYLMNFPLVAGGGKAAGNHIEAGDGDECDEGVTVAELQTVKKDSASVTVLATTGAGTEASGNMMLDNFSSFFNYGQMETIGAGSAPSVGQEGAILHSLPVASTSNVATVTTVSAPPSTRENGFSCYTSTYQSIDNMLEHRSAVPNRTTIGTPAKIPTTSSESDYAASVAFTFTLTSGTSTAPTTSQPGATMATTHFYGSTCAALTTNPVVKPVVDDFSSALKPSIEFTFSLTSTTGSQARTVQSQYTNSAILATTMTTPSYDTYGYYHKTVPQTANYCPTFGVLDPLLTTEKPATSFTFCLTSSTKTEPSYTQSSLATVATHTSQVYETAPKFSTKHPQQGTSECYPLKHAAPKAEKASQRSHGSGGHVYSLGTDGHTNGMHQQTSIQSQQQTTATASSSSASQQNSQSRYDVSWMAAGTHNEPATSATIHHSQQQQQQQQQQHQHQHQQQQHSQPYELAPAQIISSLEFPVPSAGYSASYKSDIFFAHPPGEENNLTWSSPSKLSNILNDSSSPYFPPVTLPSLNGDLALNTSIGTGTGASSGSYKAGATSTAKKGQLQGGVGGVGQSSEGTPGSSFLSVSQLVNQPTKPSYHGHGATNCQQKPPNNNYSAEALIGNNSYNPNAVSLGSAGHDTVRKDKLFDYGIMDGGFSSSSVPSSAALTFNFDTYGAPPGADFNKGYNFAPTQQSGYVPPYATDGGGYGSGVPGGCTGSSAGASGSTGLPYYGKTPSQGYCYQQASVSSSSATTYPSHVTLPQATQGGAVSTGQDFTPYYLPTFGEKTTTTKQQYHGITHGTPGSAGSSVGKVKKPHKTTGTTSSAVDFAFPATVTSATGYSYPALGSSTTSAPISSGTIGDSTLQVEPHAYPHYHHQQQQDQRSQNHHHYGSSTSEASSTIPSSTVSHKSSSTGSYNYRQYSSTSGGFGSVKSNKTTQQERNHQQDHHHASFPPVHGSTHQSHPHLDLSSCLNPPTAAGYGNHPSQPTLGGHVSQPTVCYGTSASSSSSSSRQHTSTTHAISSSHHHQRHEQQQSLAGASLSSTVPAPMGHIGTTNVSAAAGSCGTLTNFNLSTICPEINDKSGRSRDDARAAGMPPVPLSVASLMTHW</sequence>
<evidence type="ECO:0000313" key="5">
    <source>
        <dbReference type="Proteomes" id="UP000075880"/>
    </source>
</evidence>
<feature type="compositionally biased region" description="Basic and acidic residues" evidence="2">
    <location>
        <begin position="1403"/>
        <end position="1414"/>
    </location>
</feature>
<feature type="region of interest" description="Disordered" evidence="2">
    <location>
        <begin position="820"/>
        <end position="881"/>
    </location>
</feature>
<evidence type="ECO:0000256" key="2">
    <source>
        <dbReference type="SAM" id="MobiDB-lite"/>
    </source>
</evidence>
<feature type="compositionally biased region" description="Low complexity" evidence="2">
    <location>
        <begin position="901"/>
        <end position="925"/>
    </location>
</feature>
<accession>A0AAG5DN18</accession>
<keyword evidence="1" id="KW-0175">Coiled coil</keyword>
<dbReference type="SMART" id="SM00353">
    <property type="entry name" value="HLH"/>
    <property type="match status" value="1"/>
</dbReference>
<feature type="compositionally biased region" description="Basic and acidic residues" evidence="2">
    <location>
        <begin position="407"/>
        <end position="417"/>
    </location>
</feature>
<proteinExistence type="predicted"/>
<feature type="compositionally biased region" description="Low complexity" evidence="2">
    <location>
        <begin position="853"/>
        <end position="879"/>
    </location>
</feature>
<keyword evidence="5" id="KW-1185">Reference proteome</keyword>
<dbReference type="Gene3D" id="4.10.280.10">
    <property type="entry name" value="Helix-loop-helix DNA-binding domain"/>
    <property type="match status" value="1"/>
</dbReference>
<reference evidence="4" key="1">
    <citation type="submission" date="2024-04" db="UniProtKB">
        <authorList>
            <consortium name="EnsemblMetazoa"/>
        </authorList>
    </citation>
    <scope>IDENTIFICATION</scope>
    <source>
        <strain evidence="4">EBRO</strain>
    </source>
</reference>
<feature type="region of interest" description="Disordered" evidence="2">
    <location>
        <begin position="109"/>
        <end position="162"/>
    </location>
</feature>
<evidence type="ECO:0000313" key="4">
    <source>
        <dbReference type="EnsemblMetazoa" id="ENSAATROPP012088"/>
    </source>
</evidence>
<feature type="region of interest" description="Disordered" evidence="2">
    <location>
        <begin position="893"/>
        <end position="926"/>
    </location>
</feature>
<evidence type="ECO:0000259" key="3">
    <source>
        <dbReference type="PROSITE" id="PS50888"/>
    </source>
</evidence>
<feature type="compositionally biased region" description="Basic residues" evidence="2">
    <location>
        <begin position="319"/>
        <end position="328"/>
    </location>
</feature>
<dbReference type="Proteomes" id="UP000075880">
    <property type="component" value="Unassembled WGS sequence"/>
</dbReference>
<feature type="compositionally biased region" description="Polar residues" evidence="2">
    <location>
        <begin position="1381"/>
        <end position="1402"/>
    </location>
</feature>
<dbReference type="GO" id="GO:0046983">
    <property type="term" value="F:protein dimerization activity"/>
    <property type="evidence" value="ECO:0007669"/>
    <property type="project" value="InterPro"/>
</dbReference>
<dbReference type="EnsemblMetazoa" id="ENSAATROPT013297">
    <property type="protein sequence ID" value="ENSAATROPP012088"/>
    <property type="gene ID" value="ENSAATROPG010820"/>
</dbReference>
<feature type="compositionally biased region" description="Low complexity" evidence="2">
    <location>
        <begin position="1467"/>
        <end position="1488"/>
    </location>
</feature>
<dbReference type="Pfam" id="PF00010">
    <property type="entry name" value="HLH"/>
    <property type="match status" value="1"/>
</dbReference>
<feature type="region of interest" description="Disordered" evidence="2">
    <location>
        <begin position="312"/>
        <end position="434"/>
    </location>
</feature>
<feature type="compositionally biased region" description="Basic and acidic residues" evidence="2">
    <location>
        <begin position="343"/>
        <end position="365"/>
    </location>
</feature>
<feature type="compositionally biased region" description="Low complexity" evidence="2">
    <location>
        <begin position="1498"/>
        <end position="1508"/>
    </location>
</feature>
<feature type="region of interest" description="Disordered" evidence="2">
    <location>
        <begin position="1025"/>
        <end position="1046"/>
    </location>
</feature>
<feature type="compositionally biased region" description="Basic and acidic residues" evidence="2">
    <location>
        <begin position="111"/>
        <end position="132"/>
    </location>
</feature>
<feature type="domain" description="BHLH" evidence="3">
    <location>
        <begin position="5"/>
        <end position="57"/>
    </location>
</feature>
<evidence type="ECO:0000256" key="1">
    <source>
        <dbReference type="SAM" id="Coils"/>
    </source>
</evidence>
<protein>
    <recommendedName>
        <fullName evidence="3">BHLH domain-containing protein</fullName>
    </recommendedName>
</protein>
<feature type="region of interest" description="Disordered" evidence="2">
    <location>
        <begin position="1263"/>
        <end position="1288"/>
    </location>
</feature>
<dbReference type="PROSITE" id="PS50888">
    <property type="entry name" value="BHLH"/>
    <property type="match status" value="1"/>
</dbReference>
<feature type="compositionally biased region" description="Low complexity" evidence="2">
    <location>
        <begin position="1357"/>
        <end position="1380"/>
    </location>
</feature>